<comment type="caution">
    <text evidence="2">The sequence shown here is derived from an EMBL/GenBank/DDBJ whole genome shotgun (WGS) entry which is preliminary data.</text>
</comment>
<evidence type="ECO:0000313" key="2">
    <source>
        <dbReference type="EMBL" id="RRT82575.1"/>
    </source>
</evidence>
<dbReference type="EMBL" id="AMZH03000666">
    <property type="protein sequence ID" value="RRT82575.1"/>
    <property type="molecule type" value="Genomic_DNA"/>
</dbReference>
<protein>
    <submittedName>
        <fullName evidence="2">Uncharacterized protein</fullName>
    </submittedName>
</protein>
<evidence type="ECO:0000256" key="1">
    <source>
        <dbReference type="SAM" id="MobiDB-lite"/>
    </source>
</evidence>
<organism evidence="2 3">
    <name type="scientific">Ensete ventricosum</name>
    <name type="common">Abyssinian banana</name>
    <name type="synonym">Musa ensete</name>
    <dbReference type="NCBI Taxonomy" id="4639"/>
    <lineage>
        <taxon>Eukaryota</taxon>
        <taxon>Viridiplantae</taxon>
        <taxon>Streptophyta</taxon>
        <taxon>Embryophyta</taxon>
        <taxon>Tracheophyta</taxon>
        <taxon>Spermatophyta</taxon>
        <taxon>Magnoliopsida</taxon>
        <taxon>Liliopsida</taxon>
        <taxon>Zingiberales</taxon>
        <taxon>Musaceae</taxon>
        <taxon>Ensete</taxon>
    </lineage>
</organism>
<proteinExistence type="predicted"/>
<evidence type="ECO:0000313" key="3">
    <source>
        <dbReference type="Proteomes" id="UP000287651"/>
    </source>
</evidence>
<feature type="compositionally biased region" description="Low complexity" evidence="1">
    <location>
        <begin position="105"/>
        <end position="123"/>
    </location>
</feature>
<reference evidence="2 3" key="1">
    <citation type="journal article" date="2014" name="Agronomy (Basel)">
        <title>A Draft Genome Sequence for Ensete ventricosum, the Drought-Tolerant Tree Against Hunger.</title>
        <authorList>
            <person name="Harrison J."/>
            <person name="Moore K.A."/>
            <person name="Paszkiewicz K."/>
            <person name="Jones T."/>
            <person name="Grant M."/>
            <person name="Ambacheew D."/>
            <person name="Muzemil S."/>
            <person name="Studholme D.J."/>
        </authorList>
    </citation>
    <scope>NUCLEOTIDE SEQUENCE [LARGE SCALE GENOMIC DNA]</scope>
</reference>
<sequence>MSQECMPSNPNLEHLGGQAHILLPTLPTGRPNLLLPTEETSMSAPMSIRYWRLLNDPGFSSPIANPTPPIISVEAFLDLTHQVQAQVGMMQTIVSHIPQLMQMLASQQPGAPQQAPQRVPQPP</sequence>
<dbReference type="Proteomes" id="UP000287651">
    <property type="component" value="Unassembled WGS sequence"/>
</dbReference>
<feature type="region of interest" description="Disordered" evidence="1">
    <location>
        <begin position="104"/>
        <end position="123"/>
    </location>
</feature>
<dbReference type="AlphaFoldDB" id="A0A427B277"/>
<gene>
    <name evidence="2" type="ORF">B296_00010018</name>
</gene>
<name>A0A427B277_ENSVE</name>
<accession>A0A427B277</accession>